<proteinExistence type="predicted"/>
<evidence type="ECO:0008006" key="4">
    <source>
        <dbReference type="Google" id="ProtNLM"/>
    </source>
</evidence>
<dbReference type="OrthoDB" id="6402335at2"/>
<reference evidence="2 3" key="1">
    <citation type="submission" date="2019-11" db="EMBL/GenBank/DDBJ databases">
        <title>Type strains purchased from KCTC, JCM and DSMZ.</title>
        <authorList>
            <person name="Lu H."/>
        </authorList>
    </citation>
    <scope>NUCLEOTIDE SEQUENCE [LARGE SCALE GENOMIC DNA]</scope>
    <source>
        <strain evidence="2 3">KCTC 42409</strain>
    </source>
</reference>
<feature type="chain" id="PRO_5026702947" description="DUF2268 domain-containing protein" evidence="1">
    <location>
        <begin position="21"/>
        <end position="316"/>
    </location>
</feature>
<name>A0A6L6Q3Z9_9BURK</name>
<organism evidence="2 3">
    <name type="scientific">Pseudoduganella ginsengisoli</name>
    <dbReference type="NCBI Taxonomy" id="1462440"/>
    <lineage>
        <taxon>Bacteria</taxon>
        <taxon>Pseudomonadati</taxon>
        <taxon>Pseudomonadota</taxon>
        <taxon>Betaproteobacteria</taxon>
        <taxon>Burkholderiales</taxon>
        <taxon>Oxalobacteraceae</taxon>
        <taxon>Telluria group</taxon>
        <taxon>Pseudoduganella</taxon>
    </lineage>
</organism>
<gene>
    <name evidence="2" type="ORF">GM668_19740</name>
</gene>
<keyword evidence="1" id="KW-0732">Signal</keyword>
<dbReference type="InterPro" id="IPR019853">
    <property type="entry name" value="GldB-like"/>
</dbReference>
<dbReference type="Proteomes" id="UP000484015">
    <property type="component" value="Unassembled WGS sequence"/>
</dbReference>
<protein>
    <recommendedName>
        <fullName evidence="4">DUF2268 domain-containing protein</fullName>
    </recommendedName>
</protein>
<keyword evidence="3" id="KW-1185">Reference proteome</keyword>
<evidence type="ECO:0000313" key="3">
    <source>
        <dbReference type="Proteomes" id="UP000484015"/>
    </source>
</evidence>
<dbReference type="Pfam" id="PF25594">
    <property type="entry name" value="GldB_lipo"/>
    <property type="match status" value="1"/>
</dbReference>
<evidence type="ECO:0000313" key="2">
    <source>
        <dbReference type="EMBL" id="MTW04315.1"/>
    </source>
</evidence>
<dbReference type="RefSeq" id="WP_155440660.1">
    <property type="nucleotide sequence ID" value="NZ_WNLA01000014.1"/>
</dbReference>
<comment type="caution">
    <text evidence="2">The sequence shown here is derived from an EMBL/GenBank/DDBJ whole genome shotgun (WGS) entry which is preliminary data.</text>
</comment>
<dbReference type="EMBL" id="WNLA01000014">
    <property type="protein sequence ID" value="MTW04315.1"/>
    <property type="molecule type" value="Genomic_DNA"/>
</dbReference>
<sequence length="316" mass="35133">MKIRNILMPVIALCSSAVFAAAGVDPLTAEIGMRDAQRFAELMKGKTLPTAEALQSGYLDGGGLGVQIFTPMRIAGAQQLARQVAKDPETYRYTIKECLPRLPQLQADLKQIYLGYTGLLPERPLPRIETVFGRMNSGGTASTEAQVIGLEVACPLGATFEQFRTNMRMYFAHETVHTWQQDPDEWKTDPLLSQALLEGVADYLASLVMAEVPKPERDRWARQREAWLWQEFSRDRQALNADPASLADPAASSRFKRWFNNCGDALDGWPCEAGYWVGMRIAESYVARAPDKHAAIRKLLELESPAAILKASGYQP</sequence>
<accession>A0A6L6Q3Z9</accession>
<feature type="signal peptide" evidence="1">
    <location>
        <begin position="1"/>
        <end position="20"/>
    </location>
</feature>
<dbReference type="AlphaFoldDB" id="A0A6L6Q3Z9"/>
<evidence type="ECO:0000256" key="1">
    <source>
        <dbReference type="SAM" id="SignalP"/>
    </source>
</evidence>